<accession>A0A975GFV3</accession>
<dbReference type="PROSITE" id="PS50111">
    <property type="entry name" value="CHEMOTAXIS_TRANSDUC_2"/>
    <property type="match status" value="1"/>
</dbReference>
<dbReference type="PROSITE" id="PS50885">
    <property type="entry name" value="HAMP"/>
    <property type="match status" value="1"/>
</dbReference>
<evidence type="ECO:0000256" key="2">
    <source>
        <dbReference type="ARBA" id="ARBA00029447"/>
    </source>
</evidence>
<reference evidence="8" key="1">
    <citation type="journal article" date="2021" name="Microb. Physiol.">
        <title>Proteogenomic Insights into the Physiology of Marine, Sulfate-Reducing, Filamentous Desulfonema limicola and Desulfonema magnum.</title>
        <authorList>
            <person name="Schnaars V."/>
            <person name="Wohlbrand L."/>
            <person name="Scheve S."/>
            <person name="Hinrichs C."/>
            <person name="Reinhardt R."/>
            <person name="Rabus R."/>
        </authorList>
    </citation>
    <scope>NUCLEOTIDE SEQUENCE</scope>
    <source>
        <strain evidence="8">5ac10</strain>
    </source>
</reference>
<feature type="transmembrane region" description="Helical" evidence="5">
    <location>
        <begin position="326"/>
        <end position="344"/>
    </location>
</feature>
<sequence>MFKLNSIKTKLILLVSIGIFIAITIPVTYTSISSRNIAIRVAKEKSLALAGSYANQIKTRFNTVMDISRTISQSLAVNVQNQSMPRLTRNQANSILKNILANNDFMFGIWTCWEPDAFDNNDSEYINTEGHDQTGRYLPYFTKDEKENIFLEPCTSYQEENENSQWYQVPKKIKKEIVIPPTIFTAQGSRVLMVSSSAPIIYNEKFYGVAGGDITIEWLQDFAVNAVDTYYKKVEISIFSHNGIIAAFSNKPEYLGKSLKEIYPDNYKDMLENIEKGITEAKMDKDFLTIHVPVSIGQTTTPWQLRIQIPRNQVTGEANLVTIRQISIGAVILIIAAILMSFFVKKLINPLISLVNTTEKITKGNLAQDIEIINNDEIGILAQQFNTMILKLKEVIGEIQAGASHIVSASFQLSSASSQIAEGASQQAAAIEEISASMEQMTANISQTADNARQTEHKSLKAVNDIGKSKQVVHETLNAMKQIAQEISIISEIAKKTDLIAINTAVEASRAGEHGKGFSTVAHEVRKLSEKTQKAASRIDKISQSSIKIAETSGALLEKIVPEIQITHQLVQEISAACIEQDSGSNQVNDSVYQLNMVVQQNAASSEQMAASAKELADQSERLSEIISFFKLKEEEADEELSQESQKLIEAFIEKLKKHESKEKKKRIMTNMVQTESQKPGSNINKDIKIEMMDKDKEAFEEF</sequence>
<feature type="domain" description="Methyl-accepting transducer" evidence="6">
    <location>
        <begin position="402"/>
        <end position="617"/>
    </location>
</feature>
<dbReference type="RefSeq" id="WP_207691311.1">
    <property type="nucleotide sequence ID" value="NZ_CP061799.1"/>
</dbReference>
<feature type="domain" description="HAMP" evidence="7">
    <location>
        <begin position="345"/>
        <end position="397"/>
    </location>
</feature>
<dbReference type="InterPro" id="IPR051310">
    <property type="entry name" value="MCP_chemotaxis"/>
</dbReference>
<dbReference type="GO" id="GO:0007165">
    <property type="term" value="P:signal transduction"/>
    <property type="evidence" value="ECO:0007669"/>
    <property type="project" value="UniProtKB-KW"/>
</dbReference>
<dbReference type="SUPFAM" id="SSF58104">
    <property type="entry name" value="Methyl-accepting chemotaxis protein (MCP) signaling domain"/>
    <property type="match status" value="1"/>
</dbReference>
<dbReference type="CDD" id="cd12913">
    <property type="entry name" value="PDC1_MCP_like"/>
    <property type="match status" value="1"/>
</dbReference>
<dbReference type="Pfam" id="PF00672">
    <property type="entry name" value="HAMP"/>
    <property type="match status" value="1"/>
</dbReference>
<keyword evidence="5" id="KW-0812">Transmembrane</keyword>
<evidence type="ECO:0000259" key="6">
    <source>
        <dbReference type="PROSITE" id="PS50111"/>
    </source>
</evidence>
<keyword evidence="4" id="KW-0175">Coiled coil</keyword>
<dbReference type="KEGG" id="dli:dnl_18480"/>
<keyword evidence="5" id="KW-0472">Membrane</keyword>
<evidence type="ECO:0000256" key="1">
    <source>
        <dbReference type="ARBA" id="ARBA00022500"/>
    </source>
</evidence>
<dbReference type="PANTHER" id="PTHR43531:SF11">
    <property type="entry name" value="METHYL-ACCEPTING CHEMOTAXIS PROTEIN 3"/>
    <property type="match status" value="1"/>
</dbReference>
<dbReference type="GO" id="GO:0005886">
    <property type="term" value="C:plasma membrane"/>
    <property type="evidence" value="ECO:0007669"/>
    <property type="project" value="TreeGrafter"/>
</dbReference>
<dbReference type="CDD" id="cd06225">
    <property type="entry name" value="HAMP"/>
    <property type="match status" value="1"/>
</dbReference>
<proteinExistence type="inferred from homology"/>
<dbReference type="Proteomes" id="UP000663720">
    <property type="component" value="Chromosome"/>
</dbReference>
<dbReference type="Pfam" id="PF00015">
    <property type="entry name" value="MCPsignal"/>
    <property type="match status" value="1"/>
</dbReference>
<dbReference type="AlphaFoldDB" id="A0A975GFV3"/>
<evidence type="ECO:0000256" key="5">
    <source>
        <dbReference type="SAM" id="Phobius"/>
    </source>
</evidence>
<dbReference type="SMART" id="SM00304">
    <property type="entry name" value="HAMP"/>
    <property type="match status" value="1"/>
</dbReference>
<dbReference type="Pfam" id="PF22673">
    <property type="entry name" value="MCP-like_PDC_1"/>
    <property type="match status" value="1"/>
</dbReference>
<evidence type="ECO:0000259" key="7">
    <source>
        <dbReference type="PROSITE" id="PS50885"/>
    </source>
</evidence>
<dbReference type="PANTHER" id="PTHR43531">
    <property type="entry name" value="PROTEIN ICFG"/>
    <property type="match status" value="1"/>
</dbReference>
<evidence type="ECO:0000256" key="4">
    <source>
        <dbReference type="SAM" id="Coils"/>
    </source>
</evidence>
<name>A0A975GFV3_9BACT</name>
<keyword evidence="5" id="KW-1133">Transmembrane helix</keyword>
<feature type="coiled-coil region" evidence="4">
    <location>
        <begin position="431"/>
        <end position="458"/>
    </location>
</feature>
<dbReference type="GO" id="GO:0004888">
    <property type="term" value="F:transmembrane signaling receptor activity"/>
    <property type="evidence" value="ECO:0007669"/>
    <property type="project" value="InterPro"/>
</dbReference>
<comment type="similarity">
    <text evidence="2">Belongs to the methyl-accepting chemotaxis (MCP) protein family.</text>
</comment>
<dbReference type="PRINTS" id="PR00260">
    <property type="entry name" value="CHEMTRNSDUCR"/>
</dbReference>
<keyword evidence="9" id="KW-1185">Reference proteome</keyword>
<dbReference type="Gene3D" id="1.10.287.950">
    <property type="entry name" value="Methyl-accepting chemotaxis protein"/>
    <property type="match status" value="1"/>
</dbReference>
<evidence type="ECO:0000313" key="8">
    <source>
        <dbReference type="EMBL" id="QTA79574.1"/>
    </source>
</evidence>
<keyword evidence="3" id="KW-0807">Transducer</keyword>
<dbReference type="InterPro" id="IPR003660">
    <property type="entry name" value="HAMP_dom"/>
</dbReference>
<organism evidence="8 9">
    <name type="scientific">Desulfonema limicola</name>
    <dbReference type="NCBI Taxonomy" id="45656"/>
    <lineage>
        <taxon>Bacteria</taxon>
        <taxon>Pseudomonadati</taxon>
        <taxon>Thermodesulfobacteriota</taxon>
        <taxon>Desulfobacteria</taxon>
        <taxon>Desulfobacterales</taxon>
        <taxon>Desulfococcaceae</taxon>
        <taxon>Desulfonema</taxon>
    </lineage>
</organism>
<keyword evidence="8" id="KW-0675">Receptor</keyword>
<evidence type="ECO:0000256" key="3">
    <source>
        <dbReference type="PROSITE-ProRule" id="PRU00284"/>
    </source>
</evidence>
<dbReference type="Gene3D" id="3.30.450.20">
    <property type="entry name" value="PAS domain"/>
    <property type="match status" value="2"/>
</dbReference>
<dbReference type="SMART" id="SM00283">
    <property type="entry name" value="MA"/>
    <property type="match status" value="1"/>
</dbReference>
<dbReference type="GO" id="GO:0006935">
    <property type="term" value="P:chemotaxis"/>
    <property type="evidence" value="ECO:0007669"/>
    <property type="project" value="UniProtKB-KW"/>
</dbReference>
<gene>
    <name evidence="8" type="ORF">dnl_18480</name>
</gene>
<dbReference type="InterPro" id="IPR004089">
    <property type="entry name" value="MCPsignal_dom"/>
</dbReference>
<feature type="transmembrane region" description="Helical" evidence="5">
    <location>
        <begin position="12"/>
        <end position="32"/>
    </location>
</feature>
<protein>
    <submittedName>
        <fullName evidence="8">Methyl-accepting chemotaxis receptor protein, double cache and HAMP domains-containing</fullName>
    </submittedName>
</protein>
<keyword evidence="1" id="KW-0145">Chemotaxis</keyword>
<dbReference type="InterPro" id="IPR004090">
    <property type="entry name" value="Chemotax_Me-accpt_rcpt"/>
</dbReference>
<evidence type="ECO:0000313" key="9">
    <source>
        <dbReference type="Proteomes" id="UP000663720"/>
    </source>
</evidence>
<dbReference type="EMBL" id="CP061799">
    <property type="protein sequence ID" value="QTA79574.1"/>
    <property type="molecule type" value="Genomic_DNA"/>
</dbReference>